<dbReference type="CDD" id="cd14256">
    <property type="entry name" value="Dockerin_I"/>
    <property type="match status" value="1"/>
</dbReference>
<reference evidence="2" key="2">
    <citation type="journal article" date="2021" name="PeerJ">
        <title>Extensive microbial diversity within the chicken gut microbiome revealed by metagenomics and culture.</title>
        <authorList>
            <person name="Gilroy R."/>
            <person name="Ravi A."/>
            <person name="Getino M."/>
            <person name="Pursley I."/>
            <person name="Horton D.L."/>
            <person name="Alikhan N.F."/>
            <person name="Baker D."/>
            <person name="Gharbi K."/>
            <person name="Hall N."/>
            <person name="Watson M."/>
            <person name="Adriaenssens E.M."/>
            <person name="Foster-Nyarko E."/>
            <person name="Jarju S."/>
            <person name="Secka A."/>
            <person name="Antonio M."/>
            <person name="Oren A."/>
            <person name="Chaudhuri R.R."/>
            <person name="La Ragione R."/>
            <person name="Hildebrand F."/>
            <person name="Pallen M.J."/>
        </authorList>
    </citation>
    <scope>NUCLEOTIDE SEQUENCE</scope>
    <source>
        <strain evidence="2">ChiSjej1B19-3389</strain>
    </source>
</reference>
<dbReference type="Gene3D" id="1.20.1270.90">
    <property type="entry name" value="AF1782-like"/>
    <property type="match status" value="1"/>
</dbReference>
<dbReference type="InterPro" id="IPR036439">
    <property type="entry name" value="Dockerin_dom_sf"/>
</dbReference>
<dbReference type="GO" id="GO:0004553">
    <property type="term" value="F:hydrolase activity, hydrolyzing O-glycosyl compounds"/>
    <property type="evidence" value="ECO:0007669"/>
    <property type="project" value="InterPro"/>
</dbReference>
<dbReference type="EMBL" id="DVFW01000028">
    <property type="protein sequence ID" value="HIQ80811.1"/>
    <property type="molecule type" value="Genomic_DNA"/>
</dbReference>
<dbReference type="SUPFAM" id="SSF63446">
    <property type="entry name" value="Type I dockerin domain"/>
    <property type="match status" value="1"/>
</dbReference>
<protein>
    <submittedName>
        <fullName evidence="2">Dockerin type I repeat-containing protein</fullName>
    </submittedName>
</protein>
<sequence>MEPSRYTTDSYTYFSEAYLQAQTVYNDDLSTSEDVDLAFSNLLLSILSLQEKPVPTMYGDVDGNGAVTVSDTLSLQKRIARVAQFSAAQEQYGDVNGDGAITTADVLLIQKYIAHSIDRFPVQGPEDIEDTKPDELAGLL</sequence>
<reference evidence="2" key="1">
    <citation type="submission" date="2020-10" db="EMBL/GenBank/DDBJ databases">
        <authorList>
            <person name="Gilroy R."/>
        </authorList>
    </citation>
    <scope>NUCLEOTIDE SEQUENCE</scope>
    <source>
        <strain evidence="2">ChiSjej1B19-3389</strain>
    </source>
</reference>
<dbReference type="GO" id="GO:0000272">
    <property type="term" value="P:polysaccharide catabolic process"/>
    <property type="evidence" value="ECO:0007669"/>
    <property type="project" value="InterPro"/>
</dbReference>
<dbReference type="InterPro" id="IPR018247">
    <property type="entry name" value="EF_Hand_1_Ca_BS"/>
</dbReference>
<dbReference type="InterPro" id="IPR016134">
    <property type="entry name" value="Dockerin_dom"/>
</dbReference>
<evidence type="ECO:0000259" key="1">
    <source>
        <dbReference type="PROSITE" id="PS51766"/>
    </source>
</evidence>
<name>A0A9D1CUJ9_9FIRM</name>
<comment type="caution">
    <text evidence="2">The sequence shown here is derived from an EMBL/GenBank/DDBJ whole genome shotgun (WGS) entry which is preliminary data.</text>
</comment>
<dbReference type="Gene3D" id="1.10.1330.10">
    <property type="entry name" value="Dockerin domain"/>
    <property type="match status" value="1"/>
</dbReference>
<evidence type="ECO:0000313" key="2">
    <source>
        <dbReference type="EMBL" id="HIQ80811.1"/>
    </source>
</evidence>
<dbReference type="PROSITE" id="PS51766">
    <property type="entry name" value="DOCKERIN"/>
    <property type="match status" value="1"/>
</dbReference>
<organism evidence="2 3">
    <name type="scientific">Candidatus Scatavimonas merdigallinarum</name>
    <dbReference type="NCBI Taxonomy" id="2840914"/>
    <lineage>
        <taxon>Bacteria</taxon>
        <taxon>Bacillati</taxon>
        <taxon>Bacillota</taxon>
        <taxon>Clostridia</taxon>
        <taxon>Eubacteriales</taxon>
        <taxon>Oscillospiraceae</taxon>
        <taxon>Oscillospiraceae incertae sedis</taxon>
        <taxon>Candidatus Scatavimonas</taxon>
    </lineage>
</organism>
<dbReference type="Pfam" id="PF00404">
    <property type="entry name" value="Dockerin_1"/>
    <property type="match status" value="1"/>
</dbReference>
<dbReference type="InterPro" id="IPR002105">
    <property type="entry name" value="Dockerin_1_rpt"/>
</dbReference>
<proteinExistence type="predicted"/>
<dbReference type="PROSITE" id="PS00018">
    <property type="entry name" value="EF_HAND_1"/>
    <property type="match status" value="1"/>
</dbReference>
<dbReference type="Proteomes" id="UP000886787">
    <property type="component" value="Unassembled WGS sequence"/>
</dbReference>
<feature type="domain" description="Dockerin" evidence="1">
    <location>
        <begin position="54"/>
        <end position="122"/>
    </location>
</feature>
<gene>
    <name evidence="2" type="ORF">IAD32_05950</name>
</gene>
<evidence type="ECO:0000313" key="3">
    <source>
        <dbReference type="Proteomes" id="UP000886787"/>
    </source>
</evidence>
<accession>A0A9D1CUJ9</accession>
<dbReference type="AlphaFoldDB" id="A0A9D1CUJ9"/>